<dbReference type="PANTHER" id="PTHR45913">
    <property type="entry name" value="EPM2A-INTERACTING PROTEIN 1"/>
    <property type="match status" value="1"/>
</dbReference>
<gene>
    <name evidence="1" type="ORF">M9458_017822</name>
</gene>
<reference evidence="1 2" key="1">
    <citation type="submission" date="2024-05" db="EMBL/GenBank/DDBJ databases">
        <title>Genome sequencing and assembly of Indian major carp, Cirrhinus mrigala (Hamilton, 1822).</title>
        <authorList>
            <person name="Mohindra V."/>
            <person name="Chowdhury L.M."/>
            <person name="Lal K."/>
            <person name="Jena J.K."/>
        </authorList>
    </citation>
    <scope>NUCLEOTIDE SEQUENCE [LARGE SCALE GENOMIC DNA]</scope>
    <source>
        <strain evidence="1">CM1030</strain>
        <tissue evidence="1">Blood</tissue>
    </source>
</reference>
<dbReference type="PANTHER" id="PTHR45913:SF19">
    <property type="entry name" value="LOW QUALITY PROTEIN: ZINC FINGER BED DOMAIN-CONTAINING PROTEIN 5-LIKE"/>
    <property type="match status" value="1"/>
</dbReference>
<name>A0ABD0QIZ5_CIRMR</name>
<proteinExistence type="predicted"/>
<sequence length="54" mass="5833">SGVVTRIKDANPKIAATHCMLHRQALALKSVAPDLHDVLEVVVAAVNFMKSRPL</sequence>
<evidence type="ECO:0000313" key="2">
    <source>
        <dbReference type="Proteomes" id="UP001529510"/>
    </source>
</evidence>
<comment type="caution">
    <text evidence="1">The sequence shown here is derived from an EMBL/GenBank/DDBJ whole genome shotgun (WGS) entry which is preliminary data.</text>
</comment>
<accession>A0ABD0QIZ5</accession>
<feature type="non-terminal residue" evidence="1">
    <location>
        <position position="54"/>
    </location>
</feature>
<organism evidence="1 2">
    <name type="scientific">Cirrhinus mrigala</name>
    <name type="common">Mrigala</name>
    <dbReference type="NCBI Taxonomy" id="683832"/>
    <lineage>
        <taxon>Eukaryota</taxon>
        <taxon>Metazoa</taxon>
        <taxon>Chordata</taxon>
        <taxon>Craniata</taxon>
        <taxon>Vertebrata</taxon>
        <taxon>Euteleostomi</taxon>
        <taxon>Actinopterygii</taxon>
        <taxon>Neopterygii</taxon>
        <taxon>Teleostei</taxon>
        <taxon>Ostariophysi</taxon>
        <taxon>Cypriniformes</taxon>
        <taxon>Cyprinidae</taxon>
        <taxon>Labeoninae</taxon>
        <taxon>Labeonini</taxon>
        <taxon>Cirrhinus</taxon>
    </lineage>
</organism>
<dbReference type="AlphaFoldDB" id="A0ABD0QIZ5"/>
<evidence type="ECO:0000313" key="1">
    <source>
        <dbReference type="EMBL" id="KAL0186152.1"/>
    </source>
</evidence>
<keyword evidence="2" id="KW-1185">Reference proteome</keyword>
<evidence type="ECO:0008006" key="3">
    <source>
        <dbReference type="Google" id="ProtNLM"/>
    </source>
</evidence>
<feature type="non-terminal residue" evidence="1">
    <location>
        <position position="1"/>
    </location>
</feature>
<dbReference type="EMBL" id="JAMKFB020000008">
    <property type="protein sequence ID" value="KAL0186152.1"/>
    <property type="molecule type" value="Genomic_DNA"/>
</dbReference>
<protein>
    <recommendedName>
        <fullName evidence="3">SCAN domain-containing protein 3</fullName>
    </recommendedName>
</protein>
<dbReference type="Proteomes" id="UP001529510">
    <property type="component" value="Unassembled WGS sequence"/>
</dbReference>